<keyword evidence="2" id="KW-0472">Membrane</keyword>
<name>E4XWQ6_OIKDI</name>
<dbReference type="AlphaFoldDB" id="E4XWQ6"/>
<sequence>MKIAALLVGAGNAVPLKVGRTMSVSELEPLSLLKSGEVFKLESHFRVPEGIDTQCGKWPLVIDVSLDEKRIMQGLVDKGFYKFRAFDTMPKSLSGDITISNCSGKAAENDEKCPLPTDGSVEDFDYSVELAGLTIEDSGKTVGLAWNCDSELLNIESTVEIWQQGEIAQSVNTTDLSSDMNATIVASCSVSGELPKVEQITFNIGQFGQDVIVDENGLAQLNVSGSELLGFGGANIHAQAIECSATQIATNGVSLATYDISSAETVQFSYPTSYAQIRVANAIEFDSKSYLAKGSAVSVTCEADGFPAPVKTVTANGNALDESIVLTEKTVLKCVADEKQDIKIVDIFYLEDVVINHDGHGNAEDLIYENSDVKFSCDAKSNPMASFSLLKDGEIISDHGEKEHNIKVVSGMYTCAASLDAVFRLDIVESAGTMITAEPAPQEGSGNTIMIVVIVIICLCLIGAVGFVVWKKRQTDKGEEVPQDEADAEDEMATE</sequence>
<feature type="compositionally biased region" description="Acidic residues" evidence="1">
    <location>
        <begin position="481"/>
        <end position="495"/>
    </location>
</feature>
<feature type="region of interest" description="Disordered" evidence="1">
    <location>
        <begin position="475"/>
        <end position="495"/>
    </location>
</feature>
<dbReference type="InterPro" id="IPR036179">
    <property type="entry name" value="Ig-like_dom_sf"/>
</dbReference>
<evidence type="ECO:0000256" key="2">
    <source>
        <dbReference type="SAM" id="Phobius"/>
    </source>
</evidence>
<protein>
    <recommendedName>
        <fullName evidence="5">Ig-like domain-containing protein</fullName>
    </recommendedName>
</protein>
<dbReference type="EMBL" id="FN653252">
    <property type="protein sequence ID" value="CBY17740.1"/>
    <property type="molecule type" value="Genomic_DNA"/>
</dbReference>
<accession>E4XWQ6</accession>
<dbReference type="SUPFAM" id="SSF48726">
    <property type="entry name" value="Immunoglobulin"/>
    <property type="match status" value="1"/>
</dbReference>
<evidence type="ECO:0008006" key="5">
    <source>
        <dbReference type="Google" id="ProtNLM"/>
    </source>
</evidence>
<organism evidence="3">
    <name type="scientific">Oikopleura dioica</name>
    <name type="common">Tunicate</name>
    <dbReference type="NCBI Taxonomy" id="34765"/>
    <lineage>
        <taxon>Eukaryota</taxon>
        <taxon>Metazoa</taxon>
        <taxon>Chordata</taxon>
        <taxon>Tunicata</taxon>
        <taxon>Appendicularia</taxon>
        <taxon>Copelata</taxon>
        <taxon>Oikopleuridae</taxon>
        <taxon>Oikopleura</taxon>
    </lineage>
</organism>
<evidence type="ECO:0000256" key="1">
    <source>
        <dbReference type="SAM" id="MobiDB-lite"/>
    </source>
</evidence>
<dbReference type="InterPro" id="IPR013783">
    <property type="entry name" value="Ig-like_fold"/>
</dbReference>
<reference evidence="3" key="1">
    <citation type="journal article" date="2010" name="Science">
        <title>Plasticity of animal genome architecture unmasked by rapid evolution of a pelagic tunicate.</title>
        <authorList>
            <person name="Denoeud F."/>
            <person name="Henriet S."/>
            <person name="Mungpakdee S."/>
            <person name="Aury J.M."/>
            <person name="Da Silva C."/>
            <person name="Brinkmann H."/>
            <person name="Mikhaleva J."/>
            <person name="Olsen L.C."/>
            <person name="Jubin C."/>
            <person name="Canestro C."/>
            <person name="Bouquet J.M."/>
            <person name="Danks G."/>
            <person name="Poulain J."/>
            <person name="Campsteijn C."/>
            <person name="Adamski M."/>
            <person name="Cross I."/>
            <person name="Yadetie F."/>
            <person name="Muffato M."/>
            <person name="Louis A."/>
            <person name="Butcher S."/>
            <person name="Tsagkogeorga G."/>
            <person name="Konrad A."/>
            <person name="Singh S."/>
            <person name="Jensen M.F."/>
            <person name="Cong E.H."/>
            <person name="Eikeseth-Otteraa H."/>
            <person name="Noel B."/>
            <person name="Anthouard V."/>
            <person name="Porcel B.M."/>
            <person name="Kachouri-Lafond R."/>
            <person name="Nishino A."/>
            <person name="Ugolini M."/>
            <person name="Chourrout P."/>
            <person name="Nishida H."/>
            <person name="Aasland R."/>
            <person name="Huzurbazar S."/>
            <person name="Westhof E."/>
            <person name="Delsuc F."/>
            <person name="Lehrach H."/>
            <person name="Reinhardt R."/>
            <person name="Weissenbach J."/>
            <person name="Roy S.W."/>
            <person name="Artiguenave F."/>
            <person name="Postlethwait J.H."/>
            <person name="Manak J.R."/>
            <person name="Thompson E.M."/>
            <person name="Jaillon O."/>
            <person name="Du Pasquier L."/>
            <person name="Boudinot P."/>
            <person name="Liberles D.A."/>
            <person name="Volff J.N."/>
            <person name="Philippe H."/>
            <person name="Lenhard B."/>
            <person name="Roest Crollius H."/>
            <person name="Wincker P."/>
            <person name="Chourrout D."/>
        </authorList>
    </citation>
    <scope>NUCLEOTIDE SEQUENCE [LARGE SCALE GENOMIC DNA]</scope>
</reference>
<proteinExistence type="predicted"/>
<dbReference type="Proteomes" id="UP000001307">
    <property type="component" value="Unassembled WGS sequence"/>
</dbReference>
<dbReference type="InParanoid" id="E4XWQ6"/>
<keyword evidence="2" id="KW-1133">Transmembrane helix</keyword>
<keyword evidence="4" id="KW-1185">Reference proteome</keyword>
<evidence type="ECO:0000313" key="3">
    <source>
        <dbReference type="EMBL" id="CBY17740.1"/>
    </source>
</evidence>
<feature type="transmembrane region" description="Helical" evidence="2">
    <location>
        <begin position="449"/>
        <end position="470"/>
    </location>
</feature>
<dbReference type="Gene3D" id="2.60.40.10">
    <property type="entry name" value="Immunoglobulins"/>
    <property type="match status" value="1"/>
</dbReference>
<gene>
    <name evidence="3" type="ORF">GSOID_T00007086001</name>
</gene>
<keyword evidence="2" id="KW-0812">Transmembrane</keyword>
<evidence type="ECO:0000313" key="4">
    <source>
        <dbReference type="Proteomes" id="UP000001307"/>
    </source>
</evidence>
<dbReference type="OrthoDB" id="5982258at2759"/>